<dbReference type="Gene3D" id="3.40.50.11890">
    <property type="match status" value="1"/>
</dbReference>
<name>A0A3P3XQF5_9SPIR</name>
<sequence length="548" mass="60024">MTGYTCKYTPVELLYALGGKAELLNDEAEDFEYAEGLTHANLCCHAKALLEHSTAVDELILVNCCDSVRRVYDVLKSQGRHKFLFLFDLPHDDEACARQQVKQELLRLSELYCGQHNSSFDRQLFFEACGASADPVPDKPFLAVMGARVSRALLLSMQEKVQYPVIDLTCGGNRRLEPLPSHAETLDFVALMDWYAAALLQLVPCMRMTNVGGRRSLWENENLRGIIYNTVKFCDYYGFDYATLKKETALPILKIESDFTPQSAGQLSTRLEAFAESLKARYDRLPRIKNRQSRLFAGIDSGSTTTKMVVLDQTAQVVASSIIRTGAKAQKSAQAALEEVCRQLGTDQDSFAAIVATGYGRNNIVFASDTKTEITCHAKGAYFLNSDIRTIVDIGGQDSKVICLDKNGAVVNFIMNDKCAAGTGRFLEVMALTLDLELVDMSIAGLIWNHDLTISSMCTVFAESEVISLIADNHSSADIIHGLNKSVATKTASMVSRVGGQAPYMMTGGVARNMGVVRELEKKLGASLFITEAPDLCGALGAALFALE</sequence>
<dbReference type="PANTHER" id="PTHR32329:SF2">
    <property type="entry name" value="BIFUNCTIONAL PROTEIN [INCLUDES 2-HYDROXYACYL-COA DEHYDRATASE (N-TER) AND ITS ACTIVATOR DOMAIN (C_TERM)"/>
    <property type="match status" value="1"/>
</dbReference>
<dbReference type="InterPro" id="IPR008275">
    <property type="entry name" value="CoA_E_activase_dom"/>
</dbReference>
<evidence type="ECO:0000256" key="2">
    <source>
        <dbReference type="ARBA" id="ARBA00022723"/>
    </source>
</evidence>
<dbReference type="InterPro" id="IPR002731">
    <property type="entry name" value="ATPase_BadF"/>
</dbReference>
<keyword evidence="4" id="KW-0411">Iron-sulfur</keyword>
<dbReference type="Pfam" id="PF01869">
    <property type="entry name" value="BcrAD_BadFG"/>
    <property type="match status" value="1"/>
</dbReference>
<evidence type="ECO:0000256" key="4">
    <source>
        <dbReference type="ARBA" id="ARBA00023014"/>
    </source>
</evidence>
<feature type="domain" description="ATPase BadF/BadG/BcrA/BcrD type" evidence="5">
    <location>
        <begin position="298"/>
        <end position="546"/>
    </location>
</feature>
<dbReference type="GO" id="GO:0051536">
    <property type="term" value="F:iron-sulfur cluster binding"/>
    <property type="evidence" value="ECO:0007669"/>
    <property type="project" value="UniProtKB-KW"/>
</dbReference>
<proteinExistence type="predicted"/>
<evidence type="ECO:0000256" key="3">
    <source>
        <dbReference type="ARBA" id="ARBA00023004"/>
    </source>
</evidence>
<organism evidence="6">
    <name type="scientific">uncultured spirochete</name>
    <dbReference type="NCBI Taxonomy" id="156406"/>
    <lineage>
        <taxon>Bacteria</taxon>
        <taxon>Pseudomonadati</taxon>
        <taxon>Spirochaetota</taxon>
        <taxon>Spirochaetia</taxon>
        <taxon>Spirochaetales</taxon>
        <taxon>environmental samples</taxon>
    </lineage>
</organism>
<evidence type="ECO:0000259" key="5">
    <source>
        <dbReference type="Pfam" id="PF01869"/>
    </source>
</evidence>
<dbReference type="AlphaFoldDB" id="A0A3P3XQF5"/>
<dbReference type="InterPro" id="IPR043129">
    <property type="entry name" value="ATPase_NBD"/>
</dbReference>
<dbReference type="SUPFAM" id="SSF53067">
    <property type="entry name" value="Actin-like ATPase domain"/>
    <property type="match status" value="1"/>
</dbReference>
<keyword evidence="3" id="KW-0408">Iron</keyword>
<protein>
    <submittedName>
        <fullName evidence="6">2-hydroxyglutaryl-CoA dehydratase D-component</fullName>
    </submittedName>
</protein>
<evidence type="ECO:0000256" key="1">
    <source>
        <dbReference type="ARBA" id="ARBA00001966"/>
    </source>
</evidence>
<accession>A0A3P3XQF5</accession>
<evidence type="ECO:0000313" key="6">
    <source>
        <dbReference type="EMBL" id="SLM18073.1"/>
    </source>
</evidence>
<keyword evidence="2" id="KW-0479">Metal-binding</keyword>
<gene>
    <name evidence="6" type="ORF">SPIRO4BDMA_40645</name>
</gene>
<dbReference type="InterPro" id="IPR010327">
    <property type="entry name" value="FldB/FldC_alpha/beta"/>
</dbReference>
<dbReference type="NCBIfam" id="TIGR00241">
    <property type="entry name" value="CoA_E_activ"/>
    <property type="match status" value="1"/>
</dbReference>
<dbReference type="EMBL" id="FWDO01000004">
    <property type="protein sequence ID" value="SLM18073.1"/>
    <property type="molecule type" value="Genomic_DNA"/>
</dbReference>
<dbReference type="InterPro" id="IPR051805">
    <property type="entry name" value="Dehydratase_Activator_Redct"/>
</dbReference>
<dbReference type="PANTHER" id="PTHR32329">
    <property type="entry name" value="BIFUNCTIONAL PROTEIN [INCLUDES 2-HYDROXYACYL-COA DEHYDRATASE (N-TER) AND ITS ACTIVATOR DOMAIN (C_TERM)-RELATED"/>
    <property type="match status" value="1"/>
</dbReference>
<comment type="cofactor">
    <cofactor evidence="1">
        <name>[4Fe-4S] cluster</name>
        <dbReference type="ChEBI" id="CHEBI:49883"/>
    </cofactor>
</comment>
<dbReference type="GO" id="GO:0046872">
    <property type="term" value="F:metal ion binding"/>
    <property type="evidence" value="ECO:0007669"/>
    <property type="project" value="UniProtKB-KW"/>
</dbReference>
<dbReference type="Gene3D" id="3.30.420.40">
    <property type="match status" value="2"/>
</dbReference>
<reference evidence="6" key="1">
    <citation type="submission" date="2017-02" db="EMBL/GenBank/DDBJ databases">
        <authorList>
            <person name="Regsiter A."/>
            <person name="William W."/>
        </authorList>
    </citation>
    <scope>NUCLEOTIDE SEQUENCE</scope>
    <source>
        <strain evidence="6">BdmA 4</strain>
    </source>
</reference>
<dbReference type="Gene3D" id="3.40.50.11900">
    <property type="match status" value="1"/>
</dbReference>
<dbReference type="Pfam" id="PF06050">
    <property type="entry name" value="HGD-D"/>
    <property type="match status" value="2"/>
</dbReference>
<dbReference type="CDD" id="cd24036">
    <property type="entry name" value="ASKHA_NBD_BcrAD_BadFG_HgdC_HadI"/>
    <property type="match status" value="1"/>
</dbReference>